<proteinExistence type="inferred from homology"/>
<reference evidence="10" key="2">
    <citation type="journal article" date="2013" name="Nat. Genet.">
        <title>The draft genomes of soft-shell turtle and green sea turtle yield insights into the development and evolution of the turtle-specific body plan.</title>
        <authorList>
            <person name="Wang Z."/>
            <person name="Pascual-Anaya J."/>
            <person name="Zadissa A."/>
            <person name="Li W."/>
            <person name="Niimura Y."/>
            <person name="Huang Z."/>
            <person name="Li C."/>
            <person name="White S."/>
            <person name="Xiong Z."/>
            <person name="Fang D."/>
            <person name="Wang B."/>
            <person name="Ming Y."/>
            <person name="Chen Y."/>
            <person name="Zheng Y."/>
            <person name="Kuraku S."/>
            <person name="Pignatelli M."/>
            <person name="Herrero J."/>
            <person name="Beal K."/>
            <person name="Nozawa M."/>
            <person name="Li Q."/>
            <person name="Wang J."/>
            <person name="Zhang H."/>
            <person name="Yu L."/>
            <person name="Shigenobu S."/>
            <person name="Wang J."/>
            <person name="Liu J."/>
            <person name="Flicek P."/>
            <person name="Searle S."/>
            <person name="Wang J."/>
            <person name="Kuratani S."/>
            <person name="Yin Y."/>
            <person name="Aken B."/>
            <person name="Zhang G."/>
            <person name="Irie N."/>
        </authorList>
    </citation>
    <scope>NUCLEOTIDE SEQUENCE [LARGE SCALE GENOMIC DNA]</scope>
    <source>
        <strain evidence="10">Daiwa-1</strain>
    </source>
</reference>
<dbReference type="InterPro" id="IPR033116">
    <property type="entry name" value="TRYPSIN_SER"/>
</dbReference>
<evidence type="ECO:0000256" key="3">
    <source>
        <dbReference type="ARBA" id="ARBA00022801"/>
    </source>
</evidence>
<dbReference type="GO" id="GO:0006508">
    <property type="term" value="P:proteolysis"/>
    <property type="evidence" value="ECO:0007669"/>
    <property type="project" value="UniProtKB-KW"/>
</dbReference>
<dbReference type="PROSITE" id="PS50240">
    <property type="entry name" value="TRYPSIN_DOM"/>
    <property type="match status" value="3"/>
</dbReference>
<evidence type="ECO:0000256" key="6">
    <source>
        <dbReference type="RuleBase" id="RU363034"/>
    </source>
</evidence>
<reference evidence="9" key="4">
    <citation type="submission" date="2025-09" db="UniProtKB">
        <authorList>
            <consortium name="Ensembl"/>
        </authorList>
    </citation>
    <scope>IDENTIFICATION</scope>
</reference>
<dbReference type="FunFam" id="2.40.10.10:FF:000077">
    <property type="entry name" value="Predicted protein"/>
    <property type="match status" value="1"/>
</dbReference>
<dbReference type="EMBL" id="AGCU01127020">
    <property type="status" value="NOT_ANNOTATED_CDS"/>
    <property type="molecule type" value="Genomic_DNA"/>
</dbReference>
<dbReference type="CDD" id="cd00190">
    <property type="entry name" value="Tryp_SPc"/>
    <property type="match status" value="3"/>
</dbReference>
<dbReference type="OMA" id="ARCAHEG"/>
<dbReference type="HOGENOM" id="CLU_338483_0_0_1"/>
<dbReference type="GO" id="GO:0004252">
    <property type="term" value="F:serine-type endopeptidase activity"/>
    <property type="evidence" value="ECO:0007669"/>
    <property type="project" value="InterPro"/>
</dbReference>
<evidence type="ECO:0000313" key="9">
    <source>
        <dbReference type="Ensembl" id="ENSPSIP00000007102.1"/>
    </source>
</evidence>
<dbReference type="PROSITE" id="PS00134">
    <property type="entry name" value="TRYPSIN_HIS"/>
    <property type="match status" value="3"/>
</dbReference>
<dbReference type="SUPFAM" id="SSF50494">
    <property type="entry name" value="Trypsin-like serine proteases"/>
    <property type="match status" value="3"/>
</dbReference>
<feature type="region of interest" description="Disordered" evidence="7">
    <location>
        <begin position="226"/>
        <end position="254"/>
    </location>
</feature>
<evidence type="ECO:0000256" key="4">
    <source>
        <dbReference type="ARBA" id="ARBA00022825"/>
    </source>
</evidence>
<evidence type="ECO:0000259" key="8">
    <source>
        <dbReference type="PROSITE" id="PS50240"/>
    </source>
</evidence>
<dbReference type="PRINTS" id="PR00722">
    <property type="entry name" value="CHYMOTRYPSIN"/>
</dbReference>
<sequence>GSRPYQAALLRNGRSFCGGSLVRPKWVLTAAHCRIDIGSPRSVRVHLGDYDLRVREGTEQIRRIRSYHRHPRFKAQGLDNDFMLLELNKPVQLNDFVKTIRLATRCPTPGTRCRVSGWGTITSPKKQRPDVLQCADIYTVSRARCLETYPGKITENMFCAGVEQGGIGSCKGDSGSPVVCNGRLQGVVSWGKFICGQPGEPRVYSNVCKAVRWWEASPSTAPSLWLAGTTGPGPLAPPPEPTPPPDPQAHIKTPQRRSQLLVSLPLPWAPCQELQELGHKSSDLYINRLVGGANCSVGSRLYQAALVRRGRIYCGGSLIHPKWVLTAAHCSKRPKANSVRVHLGDYDLRAKEGREQIRRIRNYYVHPKYHLRPRDNDFMLLELDEPAELNDYVNTIKLATRCCSSGTQCTVSGWGSIRSPKKKFPRIMQCADLQTVSHADCKDSYPGRITRNMLCAGVEEGGIGTCQGDSGGPLVCDGRLQGVVSWGSSVCALHGRPGVFANVCKAFRWILSACLAWPSPQAPPPIGTGPRVLMASWRWLQAGTVRPALCPSLTMPTPRASESWTGAPAVSTSPALNISGGASPQPTPGGPCPPRTLTPRSPPTIVAAEDVRIIGGQSCGLLQLPYQVALMGSRNLVRCGGALIDPSWVLTAAHCDTGRSPSAWDSWAKTPFMICSSGEGQAAPGKMFFPHPKYNFTTHDYDIMLLKLQKAVQLSNHIRTIDLPDRCPTSNAECLVSGWGTTQTPKVQYPDVLQCGKVYIQSNADCDKSYPAAITDTMLCAGVMTGGVDSCQGDSGGPLVCNGKLQGIVSWGSQICAPKDKLGVYTKVCRFPDWIRATIRE</sequence>
<keyword evidence="4 6" id="KW-0720">Serine protease</keyword>
<dbReference type="PANTHER" id="PTHR24271">
    <property type="entry name" value="KALLIKREIN-RELATED"/>
    <property type="match status" value="1"/>
</dbReference>
<dbReference type="InterPro" id="IPR009003">
    <property type="entry name" value="Peptidase_S1_PA"/>
</dbReference>
<dbReference type="AlphaFoldDB" id="K7FGE2"/>
<accession>K7FGE2</accession>
<dbReference type="Pfam" id="PF00089">
    <property type="entry name" value="Trypsin"/>
    <property type="match status" value="3"/>
</dbReference>
<dbReference type="PANTHER" id="PTHR24271:SF47">
    <property type="entry name" value="KALLIKREIN-1"/>
    <property type="match status" value="1"/>
</dbReference>
<dbReference type="PROSITE" id="PS00135">
    <property type="entry name" value="TRYPSIN_SER"/>
    <property type="match status" value="3"/>
</dbReference>
<evidence type="ECO:0000256" key="7">
    <source>
        <dbReference type="SAM" id="MobiDB-lite"/>
    </source>
</evidence>
<dbReference type="Proteomes" id="UP000007267">
    <property type="component" value="Unassembled WGS sequence"/>
</dbReference>
<protein>
    <recommendedName>
        <fullName evidence="8">Peptidase S1 domain-containing protein</fullName>
    </recommendedName>
</protein>
<dbReference type="EMBL" id="AGCU01127018">
    <property type="status" value="NOT_ANNOTATED_CDS"/>
    <property type="molecule type" value="Genomic_DNA"/>
</dbReference>
<comment type="similarity">
    <text evidence="1">Belongs to the peptidase S1 family. Snake venom subfamily.</text>
</comment>
<name>K7FGE2_PELSI</name>
<dbReference type="EMBL" id="AGCU01127017">
    <property type="status" value="NOT_ANNOTATED_CDS"/>
    <property type="molecule type" value="Genomic_DNA"/>
</dbReference>
<dbReference type="InterPro" id="IPR018114">
    <property type="entry name" value="TRYPSIN_HIS"/>
</dbReference>
<evidence type="ECO:0000256" key="2">
    <source>
        <dbReference type="ARBA" id="ARBA00022670"/>
    </source>
</evidence>
<keyword evidence="5" id="KW-1015">Disulfide bond</keyword>
<evidence type="ECO:0000256" key="5">
    <source>
        <dbReference type="ARBA" id="ARBA00023157"/>
    </source>
</evidence>
<dbReference type="GO" id="GO:0030141">
    <property type="term" value="C:secretory granule"/>
    <property type="evidence" value="ECO:0007669"/>
    <property type="project" value="TreeGrafter"/>
</dbReference>
<dbReference type="EMBL" id="AGCU01127021">
    <property type="status" value="NOT_ANNOTATED_CDS"/>
    <property type="molecule type" value="Genomic_DNA"/>
</dbReference>
<keyword evidence="10" id="KW-1185">Reference proteome</keyword>
<dbReference type="FunFam" id="2.40.10.10:FF:000010">
    <property type="entry name" value="Kallikrein related peptidase 11"/>
    <property type="match status" value="2"/>
</dbReference>
<dbReference type="EMBL" id="AGCU01127019">
    <property type="status" value="NOT_ANNOTATED_CDS"/>
    <property type="molecule type" value="Genomic_DNA"/>
</dbReference>
<dbReference type="InterPro" id="IPR001314">
    <property type="entry name" value="Peptidase_S1A"/>
</dbReference>
<feature type="region of interest" description="Disordered" evidence="7">
    <location>
        <begin position="575"/>
        <end position="601"/>
    </location>
</feature>
<reference evidence="9" key="3">
    <citation type="submission" date="2025-08" db="UniProtKB">
        <authorList>
            <consortium name="Ensembl"/>
        </authorList>
    </citation>
    <scope>IDENTIFICATION</scope>
</reference>
<evidence type="ECO:0000256" key="1">
    <source>
        <dbReference type="ARBA" id="ARBA00009228"/>
    </source>
</evidence>
<dbReference type="EMBL" id="AGCU01127022">
    <property type="status" value="NOT_ANNOTATED_CDS"/>
    <property type="molecule type" value="Genomic_DNA"/>
</dbReference>
<feature type="compositionally biased region" description="Pro residues" evidence="7">
    <location>
        <begin position="234"/>
        <end position="247"/>
    </location>
</feature>
<dbReference type="eggNOG" id="KOG3627">
    <property type="taxonomic scope" value="Eukaryota"/>
</dbReference>
<feature type="domain" description="Peptidase S1" evidence="8">
    <location>
        <begin position="613"/>
        <end position="840"/>
    </location>
</feature>
<dbReference type="SMART" id="SM00020">
    <property type="entry name" value="Tryp_SPc"/>
    <property type="match status" value="3"/>
</dbReference>
<evidence type="ECO:0000313" key="10">
    <source>
        <dbReference type="Proteomes" id="UP000007267"/>
    </source>
</evidence>
<reference evidence="10" key="1">
    <citation type="submission" date="2011-10" db="EMBL/GenBank/DDBJ databases">
        <authorList>
            <consortium name="Soft-shell Turtle Genome Consortium"/>
        </authorList>
    </citation>
    <scope>NUCLEOTIDE SEQUENCE [LARGE SCALE GENOMIC DNA]</scope>
    <source>
        <strain evidence="10">Daiwa-1</strain>
    </source>
</reference>
<dbReference type="GeneTree" id="ENSGT01050000244971"/>
<feature type="domain" description="Peptidase S1" evidence="8">
    <location>
        <begin position="289"/>
        <end position="515"/>
    </location>
</feature>
<feature type="domain" description="Peptidase S1" evidence="8">
    <location>
        <begin position="1"/>
        <end position="219"/>
    </location>
</feature>
<organism evidence="9 10">
    <name type="scientific">Pelodiscus sinensis</name>
    <name type="common">Chinese softshell turtle</name>
    <name type="synonym">Trionyx sinensis</name>
    <dbReference type="NCBI Taxonomy" id="13735"/>
    <lineage>
        <taxon>Eukaryota</taxon>
        <taxon>Metazoa</taxon>
        <taxon>Chordata</taxon>
        <taxon>Craniata</taxon>
        <taxon>Vertebrata</taxon>
        <taxon>Euteleostomi</taxon>
        <taxon>Archelosauria</taxon>
        <taxon>Testudinata</taxon>
        <taxon>Testudines</taxon>
        <taxon>Cryptodira</taxon>
        <taxon>Trionychia</taxon>
        <taxon>Trionychidae</taxon>
        <taxon>Pelodiscus</taxon>
    </lineage>
</organism>
<dbReference type="InterPro" id="IPR001254">
    <property type="entry name" value="Trypsin_dom"/>
</dbReference>
<keyword evidence="3 6" id="KW-0378">Hydrolase</keyword>
<feature type="compositionally biased region" description="Pro residues" evidence="7">
    <location>
        <begin position="585"/>
        <end position="601"/>
    </location>
</feature>
<dbReference type="InterPro" id="IPR043504">
    <property type="entry name" value="Peptidase_S1_PA_chymotrypsin"/>
</dbReference>
<keyword evidence="2 6" id="KW-0645">Protease</keyword>
<dbReference type="Ensembl" id="ENSPSIT00000007143.1">
    <property type="protein sequence ID" value="ENSPSIP00000007102.1"/>
    <property type="gene ID" value="ENSPSIG00000006491.1"/>
</dbReference>
<dbReference type="Gene3D" id="2.40.10.10">
    <property type="entry name" value="Trypsin-like serine proteases"/>
    <property type="match status" value="6"/>
</dbReference>